<dbReference type="InterPro" id="IPR017850">
    <property type="entry name" value="Alkaline_phosphatase_core_sf"/>
</dbReference>
<dbReference type="PANTHER" id="PTHR42693">
    <property type="entry name" value="ARYLSULFATASE FAMILY MEMBER"/>
    <property type="match status" value="1"/>
</dbReference>
<protein>
    <submittedName>
        <fullName evidence="4">Sulfatase-like hydrolase/transferase</fullName>
    </submittedName>
</protein>
<dbReference type="InterPro" id="IPR050738">
    <property type="entry name" value="Sulfatase"/>
</dbReference>
<dbReference type="EMBL" id="JBHMFC010000034">
    <property type="protein sequence ID" value="MFB9056884.1"/>
    <property type="molecule type" value="Genomic_DNA"/>
</dbReference>
<evidence type="ECO:0000259" key="3">
    <source>
        <dbReference type="Pfam" id="PF00884"/>
    </source>
</evidence>
<evidence type="ECO:0000256" key="1">
    <source>
        <dbReference type="ARBA" id="ARBA00008779"/>
    </source>
</evidence>
<evidence type="ECO:0000313" key="4">
    <source>
        <dbReference type="EMBL" id="MFB9056884.1"/>
    </source>
</evidence>
<dbReference type="Gene3D" id="3.40.720.10">
    <property type="entry name" value="Alkaline Phosphatase, subunit A"/>
    <property type="match status" value="1"/>
</dbReference>
<gene>
    <name evidence="4" type="ORF">ACFFU9_09035</name>
</gene>
<dbReference type="SUPFAM" id="SSF48371">
    <property type="entry name" value="ARM repeat"/>
    <property type="match status" value="1"/>
</dbReference>
<dbReference type="InterPro" id="IPR011989">
    <property type="entry name" value="ARM-like"/>
</dbReference>
<sequence length="664" mass="75766">MIFKNYSALLIFFLILISCNNKTEKEQPLGKPNFLWITFEDSSPYGFSCYGNTDFKTSTTDSLALKGIQYTNACSTAPHCSPARSTLITGSFATTYGMDVHREQYETPSDIFYTEYLKEAGYFLANNDKTDYNSTINHQNLWDESGRNASYWSEKRKPNQPFFAVFNTAATHMGRMRTITTEGRGNYDELGINPETITLPGHVPDLPAVRSDLAVHLESYIGVDAWLATFLKDLKQRGLDENTIIFFYSDHGGTLPRGKGFPFESGLKVPLIVHFPEKWQKHYGIEQGVSENRLVGFEDFAPTILNLAGIKIPDFMQGKPFLGPNSAKEKTYQFGFRTNQENYHYDPSRTASDGKFKYIRNYIPHKPFALRNLYQWGMPANLAWDDYVISGKCTDEKWLQPFKPKTSEMLFDLEKDPDELNNLAYNTNYGEKLIELRTAVSNHIRKSKDLGLFVRGLRKKEGGLYKWVKETDFPLEDLYVAAETASMPTIEDVPYLSDILSSPHPEIRYWGAVGFNTLASRGQLQDAPLPLKKAMKDPTNQVSTMAAEALCYISDNDEALSILFERFKNNDNPAYSALETLTWYPEQKKKLERYADKLEILLAENEKNADDRMSVYLKIRSLLVNLGRIPVLDLYPESDKERGKKLSIKSRQFVYPDGILSSEN</sequence>
<dbReference type="PROSITE" id="PS51257">
    <property type="entry name" value="PROKAR_LIPOPROTEIN"/>
    <property type="match status" value="1"/>
</dbReference>
<dbReference type="Pfam" id="PF00884">
    <property type="entry name" value="Sulfatase"/>
    <property type="match status" value="1"/>
</dbReference>
<name>A0ABV5FBY9_9FLAO</name>
<dbReference type="Proteomes" id="UP001589585">
    <property type="component" value="Unassembled WGS sequence"/>
</dbReference>
<dbReference type="SUPFAM" id="SSF53649">
    <property type="entry name" value="Alkaline phosphatase-like"/>
    <property type="match status" value="1"/>
</dbReference>
<dbReference type="InterPro" id="IPR000917">
    <property type="entry name" value="Sulfatase_N"/>
</dbReference>
<feature type="domain" description="Sulfatase N-terminal" evidence="3">
    <location>
        <begin position="32"/>
        <end position="310"/>
    </location>
</feature>
<reference evidence="4 5" key="1">
    <citation type="submission" date="2024-09" db="EMBL/GenBank/DDBJ databases">
        <authorList>
            <person name="Sun Q."/>
            <person name="Mori K."/>
        </authorList>
    </citation>
    <scope>NUCLEOTIDE SEQUENCE [LARGE SCALE GENOMIC DNA]</scope>
    <source>
        <strain evidence="4 5">CECT 8622</strain>
    </source>
</reference>
<dbReference type="InterPro" id="IPR016024">
    <property type="entry name" value="ARM-type_fold"/>
</dbReference>
<dbReference type="CDD" id="cd16027">
    <property type="entry name" value="SGSH"/>
    <property type="match status" value="1"/>
</dbReference>
<evidence type="ECO:0000256" key="2">
    <source>
        <dbReference type="ARBA" id="ARBA00022801"/>
    </source>
</evidence>
<comment type="similarity">
    <text evidence="1">Belongs to the sulfatase family.</text>
</comment>
<keyword evidence="2" id="KW-0378">Hydrolase</keyword>
<comment type="caution">
    <text evidence="4">The sequence shown here is derived from an EMBL/GenBank/DDBJ whole genome shotgun (WGS) entry which is preliminary data.</text>
</comment>
<organism evidence="4 5">
    <name type="scientific">Mariniflexile ostreae</name>
    <dbReference type="NCBI Taxonomy" id="1520892"/>
    <lineage>
        <taxon>Bacteria</taxon>
        <taxon>Pseudomonadati</taxon>
        <taxon>Bacteroidota</taxon>
        <taxon>Flavobacteriia</taxon>
        <taxon>Flavobacteriales</taxon>
        <taxon>Flavobacteriaceae</taxon>
        <taxon>Mariniflexile</taxon>
    </lineage>
</organism>
<accession>A0ABV5FBY9</accession>
<keyword evidence="5" id="KW-1185">Reference proteome</keyword>
<dbReference type="RefSeq" id="WP_379861091.1">
    <property type="nucleotide sequence ID" value="NZ_JBHMFC010000034.1"/>
</dbReference>
<proteinExistence type="inferred from homology"/>
<dbReference type="Gene3D" id="1.25.10.10">
    <property type="entry name" value="Leucine-rich Repeat Variant"/>
    <property type="match status" value="1"/>
</dbReference>
<evidence type="ECO:0000313" key="5">
    <source>
        <dbReference type="Proteomes" id="UP001589585"/>
    </source>
</evidence>
<dbReference type="PANTHER" id="PTHR42693:SF53">
    <property type="entry name" value="ENDO-4-O-SULFATASE"/>
    <property type="match status" value="1"/>
</dbReference>